<comment type="caution">
    <text evidence="1">The sequence shown here is derived from an EMBL/GenBank/DDBJ whole genome shotgun (WGS) entry which is preliminary data.</text>
</comment>
<proteinExistence type="predicted"/>
<name>A0A8S1WCU1_PAROT</name>
<organism evidence="1 2">
    <name type="scientific">Paramecium octaurelia</name>
    <dbReference type="NCBI Taxonomy" id="43137"/>
    <lineage>
        <taxon>Eukaryota</taxon>
        <taxon>Sar</taxon>
        <taxon>Alveolata</taxon>
        <taxon>Ciliophora</taxon>
        <taxon>Intramacronucleata</taxon>
        <taxon>Oligohymenophorea</taxon>
        <taxon>Peniculida</taxon>
        <taxon>Parameciidae</taxon>
        <taxon>Paramecium</taxon>
    </lineage>
</organism>
<sequence>MRINQEQNNRKLTKNLSNETMVSAKELVEDSKAAIKFEVTQLVRRQYSVEHRQSTKKDVWKSKILTLKQHLFLDQFVGTYIQLKKECWIVKEEQSSQHIVCKKSDKVKILLHITIFICQDNVLINVILQQAFINLPSSEQYEFVTIFCRNEILDLVVFNFYFNKKYILMKVKNELKVSFIGFIQKKTTSQRVIICGDFNCSNVEFEGFLEYYGSEGQNNKWSNLNIIIGCCIY</sequence>
<reference evidence="1" key="1">
    <citation type="submission" date="2021-01" db="EMBL/GenBank/DDBJ databases">
        <authorList>
            <consortium name="Genoscope - CEA"/>
            <person name="William W."/>
        </authorList>
    </citation>
    <scope>NUCLEOTIDE SEQUENCE</scope>
</reference>
<dbReference type="AlphaFoldDB" id="A0A8S1WCU1"/>
<evidence type="ECO:0008006" key="3">
    <source>
        <dbReference type="Google" id="ProtNLM"/>
    </source>
</evidence>
<accession>A0A8S1WCU1</accession>
<dbReference type="Proteomes" id="UP000683925">
    <property type="component" value="Unassembled WGS sequence"/>
</dbReference>
<gene>
    <name evidence="1" type="ORF">POCTA_138.1.T0890007</name>
</gene>
<dbReference type="EMBL" id="CAJJDP010000088">
    <property type="protein sequence ID" value="CAD8186903.1"/>
    <property type="molecule type" value="Genomic_DNA"/>
</dbReference>
<keyword evidence="2" id="KW-1185">Reference proteome</keyword>
<protein>
    <recommendedName>
        <fullName evidence="3">Endonuclease/exonuclease/phosphatase domain-containing protein</fullName>
    </recommendedName>
</protein>
<evidence type="ECO:0000313" key="2">
    <source>
        <dbReference type="Proteomes" id="UP000683925"/>
    </source>
</evidence>
<evidence type="ECO:0000313" key="1">
    <source>
        <dbReference type="EMBL" id="CAD8186903.1"/>
    </source>
</evidence>